<dbReference type="Proteomes" id="UP000799766">
    <property type="component" value="Unassembled WGS sequence"/>
</dbReference>
<evidence type="ECO:0000256" key="1">
    <source>
        <dbReference type="SAM" id="MobiDB-lite"/>
    </source>
</evidence>
<protein>
    <submittedName>
        <fullName evidence="2">Uncharacterized protein</fullName>
    </submittedName>
</protein>
<organism evidence="2 3">
    <name type="scientific">Lineolata rhizophorae</name>
    <dbReference type="NCBI Taxonomy" id="578093"/>
    <lineage>
        <taxon>Eukaryota</taxon>
        <taxon>Fungi</taxon>
        <taxon>Dikarya</taxon>
        <taxon>Ascomycota</taxon>
        <taxon>Pezizomycotina</taxon>
        <taxon>Dothideomycetes</taxon>
        <taxon>Dothideomycetes incertae sedis</taxon>
        <taxon>Lineolatales</taxon>
        <taxon>Lineolataceae</taxon>
        <taxon>Lineolata</taxon>
    </lineage>
</organism>
<feature type="region of interest" description="Disordered" evidence="1">
    <location>
        <begin position="55"/>
        <end position="80"/>
    </location>
</feature>
<sequence>MRILEPPSSSRAPHPFHHDGIPPPAPAKAWCVGHVYIYDYIATYSPRSIPSPFHQARKVKTNKSESVKVSGLRPPPHPLP</sequence>
<evidence type="ECO:0000313" key="2">
    <source>
        <dbReference type="EMBL" id="KAF2458901.1"/>
    </source>
</evidence>
<dbReference type="AlphaFoldDB" id="A0A6A6P4I8"/>
<dbReference type="EMBL" id="MU001676">
    <property type="protein sequence ID" value="KAF2458901.1"/>
    <property type="molecule type" value="Genomic_DNA"/>
</dbReference>
<reference evidence="2" key="1">
    <citation type="journal article" date="2020" name="Stud. Mycol.">
        <title>101 Dothideomycetes genomes: a test case for predicting lifestyles and emergence of pathogens.</title>
        <authorList>
            <person name="Haridas S."/>
            <person name="Albert R."/>
            <person name="Binder M."/>
            <person name="Bloem J."/>
            <person name="Labutti K."/>
            <person name="Salamov A."/>
            <person name="Andreopoulos B."/>
            <person name="Baker S."/>
            <person name="Barry K."/>
            <person name="Bills G."/>
            <person name="Bluhm B."/>
            <person name="Cannon C."/>
            <person name="Castanera R."/>
            <person name="Culley D."/>
            <person name="Daum C."/>
            <person name="Ezra D."/>
            <person name="Gonzalez J."/>
            <person name="Henrissat B."/>
            <person name="Kuo A."/>
            <person name="Liang C."/>
            <person name="Lipzen A."/>
            <person name="Lutzoni F."/>
            <person name="Magnuson J."/>
            <person name="Mondo S."/>
            <person name="Nolan M."/>
            <person name="Ohm R."/>
            <person name="Pangilinan J."/>
            <person name="Park H.-J."/>
            <person name="Ramirez L."/>
            <person name="Alfaro M."/>
            <person name="Sun H."/>
            <person name="Tritt A."/>
            <person name="Yoshinaga Y."/>
            <person name="Zwiers L.-H."/>
            <person name="Turgeon B."/>
            <person name="Goodwin S."/>
            <person name="Spatafora J."/>
            <person name="Crous P."/>
            <person name="Grigoriev I."/>
        </authorList>
    </citation>
    <scope>NUCLEOTIDE SEQUENCE</scope>
    <source>
        <strain evidence="2">ATCC 16933</strain>
    </source>
</reference>
<evidence type="ECO:0000313" key="3">
    <source>
        <dbReference type="Proteomes" id="UP000799766"/>
    </source>
</evidence>
<keyword evidence="3" id="KW-1185">Reference proteome</keyword>
<name>A0A6A6P4I8_9PEZI</name>
<accession>A0A6A6P4I8</accession>
<proteinExistence type="predicted"/>
<feature type="region of interest" description="Disordered" evidence="1">
    <location>
        <begin position="1"/>
        <end position="20"/>
    </location>
</feature>
<gene>
    <name evidence="2" type="ORF">BDY21DRAFT_339218</name>
</gene>